<keyword evidence="3 6" id="KW-0812">Transmembrane</keyword>
<dbReference type="Pfam" id="PF03706">
    <property type="entry name" value="LPG_synthase_TM"/>
    <property type="match status" value="1"/>
</dbReference>
<comment type="subcellular location">
    <subcellularLocation>
        <location evidence="1">Cell membrane</location>
        <topology evidence="1">Multi-pass membrane protein</topology>
    </subcellularLocation>
</comment>
<feature type="transmembrane region" description="Helical" evidence="6">
    <location>
        <begin position="246"/>
        <end position="266"/>
    </location>
</feature>
<feature type="transmembrane region" description="Helical" evidence="6">
    <location>
        <begin position="273"/>
        <end position="290"/>
    </location>
</feature>
<feature type="transmembrane region" description="Helical" evidence="6">
    <location>
        <begin position="45"/>
        <end position="66"/>
    </location>
</feature>
<dbReference type="PANTHER" id="PTHR39087">
    <property type="entry name" value="UPF0104 MEMBRANE PROTEIN MJ1595"/>
    <property type="match status" value="1"/>
</dbReference>
<accession>A0AA41Y807</accession>
<evidence type="ECO:0000256" key="5">
    <source>
        <dbReference type="ARBA" id="ARBA00023136"/>
    </source>
</evidence>
<evidence type="ECO:0000256" key="1">
    <source>
        <dbReference type="ARBA" id="ARBA00004651"/>
    </source>
</evidence>
<evidence type="ECO:0000313" key="7">
    <source>
        <dbReference type="EMBL" id="MCW0482593.1"/>
    </source>
</evidence>
<sequence>MKQKLVKVLKIIAFFALGLVLFWLVYKDQDIDRIKSVLKNDVNYLWIWVSLLLGLLSHLSRTLRWILMIEPLGHKPRVLNTFLAVMVGYLMNLVVPRMGEISRCGVLSRYEKISFTKLVGTVVTERIIDVIMLLLLTMLVLVSQFGKILQFLENNPHVKQKFDNFTLTVWDVLALAGIVLAFYFFRKKIKKSAALVKVHEIMLKFGEGLKTIKNMKNKWAFILHSVFIWLMYYLMLYVVFFCFEFTAHLAPLAALTTFVLGSFGMVAPVQGGIGAWHFMVIQALIVYGVSKADGVVFAFLAHGTMTAMLIVMGLISVLALPFLNRQAH</sequence>
<feature type="transmembrane region" description="Helical" evidence="6">
    <location>
        <begin position="6"/>
        <end position="25"/>
    </location>
</feature>
<dbReference type="GO" id="GO:0005886">
    <property type="term" value="C:plasma membrane"/>
    <property type="evidence" value="ECO:0007669"/>
    <property type="project" value="UniProtKB-SubCell"/>
</dbReference>
<dbReference type="PANTHER" id="PTHR39087:SF2">
    <property type="entry name" value="UPF0104 MEMBRANE PROTEIN MJ1595"/>
    <property type="match status" value="1"/>
</dbReference>
<keyword evidence="4 6" id="KW-1133">Transmembrane helix</keyword>
<feature type="transmembrane region" description="Helical" evidence="6">
    <location>
        <begin position="296"/>
        <end position="323"/>
    </location>
</feature>
<evidence type="ECO:0000313" key="8">
    <source>
        <dbReference type="Proteomes" id="UP001163821"/>
    </source>
</evidence>
<dbReference type="RefSeq" id="WP_282591198.1">
    <property type="nucleotide sequence ID" value="NZ_JAPAAF010000007.1"/>
</dbReference>
<keyword evidence="2" id="KW-1003">Cell membrane</keyword>
<protein>
    <submittedName>
        <fullName evidence="7">Flippase-like domain-containing protein</fullName>
    </submittedName>
</protein>
<feature type="transmembrane region" description="Helical" evidence="6">
    <location>
        <begin position="165"/>
        <end position="185"/>
    </location>
</feature>
<feature type="transmembrane region" description="Helical" evidence="6">
    <location>
        <begin position="127"/>
        <end position="145"/>
    </location>
</feature>
<organism evidence="7 8">
    <name type="scientific">Gaoshiqia sediminis</name>
    <dbReference type="NCBI Taxonomy" id="2986998"/>
    <lineage>
        <taxon>Bacteria</taxon>
        <taxon>Pseudomonadati</taxon>
        <taxon>Bacteroidota</taxon>
        <taxon>Bacteroidia</taxon>
        <taxon>Marinilabiliales</taxon>
        <taxon>Prolixibacteraceae</taxon>
        <taxon>Gaoshiqia</taxon>
    </lineage>
</organism>
<keyword evidence="5 6" id="KW-0472">Membrane</keyword>
<reference evidence="7" key="1">
    <citation type="submission" date="2022-10" db="EMBL/GenBank/DDBJ databases">
        <title>Gaoshiqiia sediminis gen. nov., sp. nov., isolated from coastal sediment.</title>
        <authorList>
            <person name="Yu W.X."/>
            <person name="Mu D.S."/>
            <person name="Du J.Z."/>
            <person name="Liang Y.Q."/>
        </authorList>
    </citation>
    <scope>NUCLEOTIDE SEQUENCE</scope>
    <source>
        <strain evidence="7">A06</strain>
    </source>
</reference>
<dbReference type="Proteomes" id="UP001163821">
    <property type="component" value="Unassembled WGS sequence"/>
</dbReference>
<evidence type="ECO:0000256" key="6">
    <source>
        <dbReference type="SAM" id="Phobius"/>
    </source>
</evidence>
<comment type="caution">
    <text evidence="7">The sequence shown here is derived from an EMBL/GenBank/DDBJ whole genome shotgun (WGS) entry which is preliminary data.</text>
</comment>
<evidence type="ECO:0000256" key="2">
    <source>
        <dbReference type="ARBA" id="ARBA00022475"/>
    </source>
</evidence>
<evidence type="ECO:0000256" key="4">
    <source>
        <dbReference type="ARBA" id="ARBA00022989"/>
    </source>
</evidence>
<dbReference type="EMBL" id="JAPAAF010000007">
    <property type="protein sequence ID" value="MCW0482593.1"/>
    <property type="molecule type" value="Genomic_DNA"/>
</dbReference>
<evidence type="ECO:0000256" key="3">
    <source>
        <dbReference type="ARBA" id="ARBA00022692"/>
    </source>
</evidence>
<name>A0AA41Y807_9BACT</name>
<keyword evidence="8" id="KW-1185">Reference proteome</keyword>
<gene>
    <name evidence="7" type="ORF">N2K84_07635</name>
</gene>
<dbReference type="NCBIfam" id="TIGR00374">
    <property type="entry name" value="flippase-like domain"/>
    <property type="match status" value="1"/>
</dbReference>
<proteinExistence type="predicted"/>
<feature type="transmembrane region" description="Helical" evidence="6">
    <location>
        <begin position="219"/>
        <end position="240"/>
    </location>
</feature>
<dbReference type="AlphaFoldDB" id="A0AA41Y807"/>
<dbReference type="InterPro" id="IPR022791">
    <property type="entry name" value="L-PG_synthase/AglD"/>
</dbReference>